<dbReference type="Proteomes" id="UP000887013">
    <property type="component" value="Unassembled WGS sequence"/>
</dbReference>
<dbReference type="EMBL" id="BMAW01015455">
    <property type="protein sequence ID" value="GFT43892.1"/>
    <property type="molecule type" value="Genomic_DNA"/>
</dbReference>
<organism evidence="1 2">
    <name type="scientific">Nephila pilipes</name>
    <name type="common">Giant wood spider</name>
    <name type="synonym">Nephila maculata</name>
    <dbReference type="NCBI Taxonomy" id="299642"/>
    <lineage>
        <taxon>Eukaryota</taxon>
        <taxon>Metazoa</taxon>
        <taxon>Ecdysozoa</taxon>
        <taxon>Arthropoda</taxon>
        <taxon>Chelicerata</taxon>
        <taxon>Arachnida</taxon>
        <taxon>Araneae</taxon>
        <taxon>Araneomorphae</taxon>
        <taxon>Entelegynae</taxon>
        <taxon>Araneoidea</taxon>
        <taxon>Nephilidae</taxon>
        <taxon>Nephila</taxon>
    </lineage>
</organism>
<accession>A0A8X6P280</accession>
<name>A0A8X6P280_NEPPI</name>
<evidence type="ECO:0000313" key="2">
    <source>
        <dbReference type="Proteomes" id="UP000887013"/>
    </source>
</evidence>
<proteinExistence type="predicted"/>
<sequence>MPTKSCVYILTNEVNGLGNSFRDGTQALKRPPRPWLRRGKPAAAHTALAQPALPYTAACWQQVAVSLAASCTLCQTASPLHHQHFAAKYERTPPAPYRFCRLLFRQRRKPQPAAAAQARFQRKTPARFCRHGKF</sequence>
<keyword evidence="2" id="KW-1185">Reference proteome</keyword>
<evidence type="ECO:0000313" key="1">
    <source>
        <dbReference type="EMBL" id="GFT43892.1"/>
    </source>
</evidence>
<dbReference type="AlphaFoldDB" id="A0A8X6P280"/>
<gene>
    <name evidence="1" type="ORF">NPIL_216781</name>
</gene>
<protein>
    <submittedName>
        <fullName evidence="1">Uncharacterized protein</fullName>
    </submittedName>
</protein>
<comment type="caution">
    <text evidence="1">The sequence shown here is derived from an EMBL/GenBank/DDBJ whole genome shotgun (WGS) entry which is preliminary data.</text>
</comment>
<reference evidence="1" key="1">
    <citation type="submission" date="2020-08" db="EMBL/GenBank/DDBJ databases">
        <title>Multicomponent nature underlies the extraordinary mechanical properties of spider dragline silk.</title>
        <authorList>
            <person name="Kono N."/>
            <person name="Nakamura H."/>
            <person name="Mori M."/>
            <person name="Yoshida Y."/>
            <person name="Ohtoshi R."/>
            <person name="Malay A.D."/>
            <person name="Moran D.A.P."/>
            <person name="Tomita M."/>
            <person name="Numata K."/>
            <person name="Arakawa K."/>
        </authorList>
    </citation>
    <scope>NUCLEOTIDE SEQUENCE</scope>
</reference>